<accession>A0A9X0QC30</accession>
<dbReference type="InterPro" id="IPR023346">
    <property type="entry name" value="Lysozyme-like_dom_sf"/>
</dbReference>
<name>A0A9X0QC30_9BACT</name>
<feature type="domain" description="LysM" evidence="4">
    <location>
        <begin position="451"/>
        <end position="495"/>
    </location>
</feature>
<sequence>MTLRDLVRTSALAVMCAPLVLLTGCPQEDAAAPGNVPVQATAPTITPPTSADAATTSQPAQSTEQSVDSSVHAFKAQQLINSAEAAYRSGVDNYRAGRLDAARLDFDSAVDLMLTSGMNLKTDPQLADEFDHLLNAVNSLEMAALKQGNGFSPKIEEAPLDTAEDLTFPADPELTAKLKAELQISSDLPLVINDQVAGYIGYFANSPSFHAHMLRSMERAGKYKTMILKALADNGVPQDLIYLAVAESGFQPQVLNAKSGAGGMWQFMPTGAYGLARNGYFDERFDPEKSSIAYAKYMKTLYNQFGDWYLAMAAYDWGPGNVQRAVQRTGYADFWELYRRNSLPKETRDYVPKILAAVIMAKNPEKYGLDKMVPDAPVVSDTVSVDYAIDLRLVADVTDSSLTEIVALNPSLLRMTTPRDTSFDLHIPVGTHDVFTERLKEIPEDKRSSWRFHVVRPGETLDGIATSLHAHVSDVVAANGVALNDGVDTGDELVIPVTTAAAGTRPQRYAMRRGDTLVTVADRFGVSVEDLRRWNHLSSKAVHPGTSLAVVEPVKLAPGTHVRGKGTRRKSSVHTASTSVHQGSAHSASTHKNSKSATSSASGKVTSKKSSSEAELNSTTKTKKKATR</sequence>
<feature type="compositionally biased region" description="Polar residues" evidence="2">
    <location>
        <begin position="573"/>
        <end position="620"/>
    </location>
</feature>
<evidence type="ECO:0000256" key="1">
    <source>
        <dbReference type="ARBA" id="ARBA00007734"/>
    </source>
</evidence>
<dbReference type="AlphaFoldDB" id="A0A9X0QC30"/>
<dbReference type="PANTHER" id="PTHR37423">
    <property type="entry name" value="SOLUBLE LYTIC MUREIN TRANSGLYCOSYLASE-RELATED"/>
    <property type="match status" value="1"/>
</dbReference>
<dbReference type="RefSeq" id="WP_183974394.1">
    <property type="nucleotide sequence ID" value="NZ_JACHEB010000002.1"/>
</dbReference>
<dbReference type="SMART" id="SM00257">
    <property type="entry name" value="LysM"/>
    <property type="match status" value="2"/>
</dbReference>
<keyword evidence="3" id="KW-0732">Signal</keyword>
<dbReference type="EMBL" id="JACHEB010000002">
    <property type="protein sequence ID" value="MBB5327599.1"/>
    <property type="molecule type" value="Genomic_DNA"/>
</dbReference>
<dbReference type="CDD" id="cd00118">
    <property type="entry name" value="LysM"/>
    <property type="match status" value="2"/>
</dbReference>
<protein>
    <submittedName>
        <fullName evidence="5">Membrane-bound lytic murein transglycosylase D</fullName>
    </submittedName>
</protein>
<comment type="caution">
    <text evidence="5">The sequence shown here is derived from an EMBL/GenBank/DDBJ whole genome shotgun (WGS) entry which is preliminary data.</text>
</comment>
<feature type="chain" id="PRO_5040813838" evidence="3">
    <location>
        <begin position="31"/>
        <end position="628"/>
    </location>
</feature>
<feature type="compositionally biased region" description="Low complexity" evidence="2">
    <location>
        <begin position="39"/>
        <end position="66"/>
    </location>
</feature>
<dbReference type="InterPro" id="IPR036779">
    <property type="entry name" value="LysM_dom_sf"/>
</dbReference>
<dbReference type="PROSITE" id="PS51782">
    <property type="entry name" value="LYSM"/>
    <property type="match status" value="2"/>
</dbReference>
<keyword evidence="6" id="KW-1185">Reference proteome</keyword>
<dbReference type="PANTHER" id="PTHR37423:SF2">
    <property type="entry name" value="MEMBRANE-BOUND LYTIC MUREIN TRANSGLYCOSYLASE C"/>
    <property type="match status" value="1"/>
</dbReference>
<proteinExistence type="inferred from homology"/>
<dbReference type="SUPFAM" id="SSF54106">
    <property type="entry name" value="LysM domain"/>
    <property type="match status" value="2"/>
</dbReference>
<dbReference type="Gene3D" id="1.10.530.10">
    <property type="match status" value="1"/>
</dbReference>
<evidence type="ECO:0000313" key="6">
    <source>
        <dbReference type="Proteomes" id="UP000535182"/>
    </source>
</evidence>
<dbReference type="Pfam" id="PF01464">
    <property type="entry name" value="SLT"/>
    <property type="match status" value="1"/>
</dbReference>
<dbReference type="Pfam" id="PF01476">
    <property type="entry name" value="LysM"/>
    <property type="match status" value="2"/>
</dbReference>
<evidence type="ECO:0000259" key="4">
    <source>
        <dbReference type="PROSITE" id="PS51782"/>
    </source>
</evidence>
<feature type="signal peptide" evidence="3">
    <location>
        <begin position="1"/>
        <end position="30"/>
    </location>
</feature>
<reference evidence="5 6" key="1">
    <citation type="submission" date="2020-08" db="EMBL/GenBank/DDBJ databases">
        <title>Genomic Encyclopedia of Type Strains, Phase IV (KMG-V): Genome sequencing to study the core and pangenomes of soil and plant-associated prokaryotes.</title>
        <authorList>
            <person name="Whitman W."/>
        </authorList>
    </citation>
    <scope>NUCLEOTIDE SEQUENCE [LARGE SCALE GENOMIC DNA]</scope>
    <source>
        <strain evidence="5 6">X5P2</strain>
    </source>
</reference>
<dbReference type="CDD" id="cd16894">
    <property type="entry name" value="MltD-like"/>
    <property type="match status" value="1"/>
</dbReference>
<dbReference type="Proteomes" id="UP000535182">
    <property type="component" value="Unassembled WGS sequence"/>
</dbReference>
<feature type="region of interest" description="Disordered" evidence="2">
    <location>
        <begin position="557"/>
        <end position="628"/>
    </location>
</feature>
<dbReference type="PROSITE" id="PS51257">
    <property type="entry name" value="PROKAR_LIPOPROTEIN"/>
    <property type="match status" value="1"/>
</dbReference>
<feature type="compositionally biased region" description="Basic residues" evidence="2">
    <location>
        <begin position="562"/>
        <end position="572"/>
    </location>
</feature>
<feature type="domain" description="LysM" evidence="4">
    <location>
        <begin position="507"/>
        <end position="550"/>
    </location>
</feature>
<gene>
    <name evidence="5" type="ORF">HDF14_001204</name>
</gene>
<evidence type="ECO:0000313" key="5">
    <source>
        <dbReference type="EMBL" id="MBB5327599.1"/>
    </source>
</evidence>
<dbReference type="InterPro" id="IPR018392">
    <property type="entry name" value="LysM"/>
</dbReference>
<organism evidence="5 6">
    <name type="scientific">Tunturiibacter gelidiferens</name>
    <dbReference type="NCBI Taxonomy" id="3069689"/>
    <lineage>
        <taxon>Bacteria</taxon>
        <taxon>Pseudomonadati</taxon>
        <taxon>Acidobacteriota</taxon>
        <taxon>Terriglobia</taxon>
        <taxon>Terriglobales</taxon>
        <taxon>Acidobacteriaceae</taxon>
        <taxon>Tunturiibacter</taxon>
    </lineage>
</organism>
<evidence type="ECO:0000256" key="2">
    <source>
        <dbReference type="SAM" id="MobiDB-lite"/>
    </source>
</evidence>
<feature type="region of interest" description="Disordered" evidence="2">
    <location>
        <begin position="37"/>
        <end position="68"/>
    </location>
</feature>
<dbReference type="InterPro" id="IPR008258">
    <property type="entry name" value="Transglycosylase_SLT_dom_1"/>
</dbReference>
<dbReference type="SUPFAM" id="SSF53955">
    <property type="entry name" value="Lysozyme-like"/>
    <property type="match status" value="1"/>
</dbReference>
<evidence type="ECO:0000256" key="3">
    <source>
        <dbReference type="SAM" id="SignalP"/>
    </source>
</evidence>
<dbReference type="Gene3D" id="3.10.350.10">
    <property type="entry name" value="LysM domain"/>
    <property type="match status" value="2"/>
</dbReference>
<comment type="similarity">
    <text evidence="1">Belongs to the transglycosylase Slt family.</text>
</comment>